<dbReference type="EMBL" id="WLYK01000009">
    <property type="protein sequence ID" value="MTD16248.1"/>
    <property type="molecule type" value="Genomic_DNA"/>
</dbReference>
<evidence type="ECO:0000259" key="1">
    <source>
        <dbReference type="Pfam" id="PF21805"/>
    </source>
</evidence>
<dbReference type="GO" id="GO:0004527">
    <property type="term" value="F:exonuclease activity"/>
    <property type="evidence" value="ECO:0007669"/>
    <property type="project" value="UniProtKB-KW"/>
</dbReference>
<organism evidence="2 3">
    <name type="scientific">Nakamurella alba</name>
    <dbReference type="NCBI Taxonomy" id="2665158"/>
    <lineage>
        <taxon>Bacteria</taxon>
        <taxon>Bacillati</taxon>
        <taxon>Actinomycetota</taxon>
        <taxon>Actinomycetes</taxon>
        <taxon>Nakamurellales</taxon>
        <taxon>Nakamurellaceae</taxon>
        <taxon>Nakamurella</taxon>
    </lineage>
</organism>
<dbReference type="AlphaFoldDB" id="A0A7K1FQ20"/>
<keyword evidence="2" id="KW-0378">Hydrolase</keyword>
<comment type="caution">
    <text evidence="2">The sequence shown here is derived from an EMBL/GenBank/DDBJ whole genome shotgun (WGS) entry which is preliminary data.</text>
</comment>
<protein>
    <submittedName>
        <fullName evidence="2">Exonuclease SbcC</fullName>
    </submittedName>
</protein>
<keyword evidence="2" id="KW-0269">Exonuclease</keyword>
<dbReference type="Pfam" id="PF21805">
    <property type="entry name" value="Imm5_like"/>
    <property type="match status" value="1"/>
</dbReference>
<proteinExistence type="predicted"/>
<feature type="domain" description="Imm-5-like" evidence="1">
    <location>
        <begin position="10"/>
        <end position="95"/>
    </location>
</feature>
<evidence type="ECO:0000313" key="3">
    <source>
        <dbReference type="Proteomes" id="UP000460221"/>
    </source>
</evidence>
<keyword evidence="2" id="KW-0540">Nuclease</keyword>
<keyword evidence="3" id="KW-1185">Reference proteome</keyword>
<sequence length="174" mass="17757">MLTTEPLDADDLRAVTAFAVHCATPVLPVFAAARPDDPRPALAVAVAADFANGGRRGKALRDAAFGALAASREVRSAAGSDAALSAMHAAGSAYLHPLAKATQVKHILGSAAHAAVALGLAPDSAPGAVHLDAVVGLSSDRMVDVLRRYPDAPPGGGMVGEWIRLLDRALRTSR</sequence>
<accession>A0A7K1FQ20</accession>
<gene>
    <name evidence="2" type="ORF">GIS00_20115</name>
</gene>
<reference evidence="2 3" key="1">
    <citation type="submission" date="2019-11" db="EMBL/GenBank/DDBJ databases">
        <authorList>
            <person name="Jiang L.-Q."/>
        </authorList>
    </citation>
    <scope>NUCLEOTIDE SEQUENCE [LARGE SCALE GENOMIC DNA]</scope>
    <source>
        <strain evidence="2 3">YIM 132087</strain>
    </source>
</reference>
<evidence type="ECO:0000313" key="2">
    <source>
        <dbReference type="EMBL" id="MTD16248.1"/>
    </source>
</evidence>
<name>A0A7K1FQ20_9ACTN</name>
<dbReference type="Proteomes" id="UP000460221">
    <property type="component" value="Unassembled WGS sequence"/>
</dbReference>
<dbReference type="InterPro" id="IPR048667">
    <property type="entry name" value="Imm5-like"/>
</dbReference>